<dbReference type="InterPro" id="IPR006938">
    <property type="entry name" value="DUF624"/>
</dbReference>
<feature type="transmembrane region" description="Helical" evidence="2">
    <location>
        <begin position="111"/>
        <end position="136"/>
    </location>
</feature>
<dbReference type="Pfam" id="PF04854">
    <property type="entry name" value="DUF624"/>
    <property type="match status" value="1"/>
</dbReference>
<dbReference type="RefSeq" id="WP_012725107.1">
    <property type="nucleotide sequence ID" value="NC_012669.1"/>
</dbReference>
<evidence type="ECO:0000256" key="2">
    <source>
        <dbReference type="SAM" id="Phobius"/>
    </source>
</evidence>
<organism evidence="3 4">
    <name type="scientific">Beutenbergia cavernae (strain ATCC BAA-8 / DSM 12333 / CCUG 43141 / JCM 11478 / NBRC 16432 / NCIMB 13614 / HKI 0122)</name>
    <dbReference type="NCBI Taxonomy" id="471853"/>
    <lineage>
        <taxon>Bacteria</taxon>
        <taxon>Bacillati</taxon>
        <taxon>Actinomycetota</taxon>
        <taxon>Actinomycetes</taxon>
        <taxon>Micrococcales</taxon>
        <taxon>Beutenbergiaceae</taxon>
        <taxon>Beutenbergia</taxon>
    </lineage>
</organism>
<dbReference type="EMBL" id="CP001618">
    <property type="protein sequence ID" value="ACQ78327.1"/>
    <property type="molecule type" value="Genomic_DNA"/>
</dbReference>
<keyword evidence="2" id="KW-1133">Transmembrane helix</keyword>
<feature type="region of interest" description="Disordered" evidence="1">
    <location>
        <begin position="208"/>
        <end position="228"/>
    </location>
</feature>
<keyword evidence="4" id="KW-1185">Reference proteome</keyword>
<protein>
    <submittedName>
        <fullName evidence="3">Uncharacterized protein</fullName>
    </submittedName>
</protein>
<evidence type="ECO:0000313" key="3">
    <source>
        <dbReference type="EMBL" id="ACQ78327.1"/>
    </source>
</evidence>
<feature type="transmembrane region" description="Helical" evidence="2">
    <location>
        <begin position="186"/>
        <end position="208"/>
    </location>
</feature>
<evidence type="ECO:0000256" key="1">
    <source>
        <dbReference type="SAM" id="MobiDB-lite"/>
    </source>
</evidence>
<feature type="compositionally biased region" description="Polar residues" evidence="1">
    <location>
        <begin position="208"/>
        <end position="222"/>
    </location>
</feature>
<name>C5BUV3_BEUC1</name>
<keyword evidence="2" id="KW-0472">Membrane</keyword>
<proteinExistence type="predicted"/>
<sequence>MGAVLTWHQRLGRLGIQLLGAQLLWFAWTLRGGILLGAFPATAGVHAAARDVVLAHRRGAEPPSFRDMRDRVRRTWHDDFAVANRLGYGLALAWAFLVLDRRLVESVDLGGAAPVLAGLVTVLGIALGVVTVNAWVLQAHFTDGALALLRRGAVLAAARPAAALLASLGVAVVLCLYYLVPGLIPVFGVVAPAAVATASVWGSGVLTAPQSTPDATSGTPSSPLVGAR</sequence>
<evidence type="ECO:0000313" key="4">
    <source>
        <dbReference type="Proteomes" id="UP000007962"/>
    </source>
</evidence>
<dbReference type="eggNOG" id="COG5578">
    <property type="taxonomic scope" value="Bacteria"/>
</dbReference>
<dbReference type="AlphaFoldDB" id="C5BUV3"/>
<keyword evidence="2" id="KW-0812">Transmembrane</keyword>
<dbReference type="STRING" id="471853.Bcav_0061"/>
<feature type="transmembrane region" description="Helical" evidence="2">
    <location>
        <begin position="80"/>
        <end position="99"/>
    </location>
</feature>
<gene>
    <name evidence="3" type="ordered locus">Bcav_0061</name>
</gene>
<dbReference type="Proteomes" id="UP000007962">
    <property type="component" value="Chromosome"/>
</dbReference>
<reference evidence="3 4" key="1">
    <citation type="journal article" date="2009" name="Stand. Genomic Sci.">
        <title>Complete genome sequence of Beutenbergia cavernae type strain (HKI 0122).</title>
        <authorList>
            <person name="Land M."/>
            <person name="Pukall R."/>
            <person name="Abt B."/>
            <person name="Goker M."/>
            <person name="Rohde M."/>
            <person name="Glavina Del Rio T."/>
            <person name="Tice H."/>
            <person name="Copeland A."/>
            <person name="Cheng J.F."/>
            <person name="Lucas S."/>
            <person name="Chen F."/>
            <person name="Nolan M."/>
            <person name="Bruce D."/>
            <person name="Goodwin L."/>
            <person name="Pitluck S."/>
            <person name="Ivanova N."/>
            <person name="Mavromatis K."/>
            <person name="Ovchinnikova G."/>
            <person name="Pati A."/>
            <person name="Chen A."/>
            <person name="Palaniappan K."/>
            <person name="Hauser L."/>
            <person name="Chang Y.J."/>
            <person name="Jefferies C.C."/>
            <person name="Saunders E."/>
            <person name="Brettin T."/>
            <person name="Detter J.C."/>
            <person name="Han C."/>
            <person name="Chain P."/>
            <person name="Bristow J."/>
            <person name="Eisen J.A."/>
            <person name="Markowitz V."/>
            <person name="Hugenholtz P."/>
            <person name="Kyrpides N.C."/>
            <person name="Klenk H.P."/>
            <person name="Lapidus A."/>
        </authorList>
    </citation>
    <scope>NUCLEOTIDE SEQUENCE [LARGE SCALE GENOMIC DNA]</scope>
    <source>
        <strain evidence="4">ATCC BAA-8 / DSM 12333 / NBRC 16432</strain>
    </source>
</reference>
<dbReference type="HOGENOM" id="CLU_085717_0_0_11"/>
<accession>C5BUV3</accession>
<feature type="transmembrane region" description="Helical" evidence="2">
    <location>
        <begin position="157"/>
        <end position="180"/>
    </location>
</feature>
<dbReference type="KEGG" id="bcv:Bcav_0061"/>
<dbReference type="OrthoDB" id="3258866at2"/>